<proteinExistence type="predicted"/>
<keyword evidence="2" id="KW-0808">Transferase</keyword>
<dbReference type="GO" id="GO:0005524">
    <property type="term" value="F:ATP binding"/>
    <property type="evidence" value="ECO:0007669"/>
    <property type="project" value="InterPro"/>
</dbReference>
<keyword evidence="3" id="KW-1185">Reference proteome</keyword>
<keyword evidence="2" id="KW-0418">Kinase</keyword>
<name>A0A7W7C5D6_9PSEU</name>
<dbReference type="GO" id="GO:0016301">
    <property type="term" value="F:kinase activity"/>
    <property type="evidence" value="ECO:0007669"/>
    <property type="project" value="UniProtKB-KW"/>
</dbReference>
<dbReference type="SUPFAM" id="SSF52540">
    <property type="entry name" value="P-loop containing nucleoside triphosphate hydrolases"/>
    <property type="match status" value="1"/>
</dbReference>
<dbReference type="Gene3D" id="3.40.50.300">
    <property type="entry name" value="P-loop containing nucleotide triphosphate hydrolases"/>
    <property type="match status" value="2"/>
</dbReference>
<sequence>MIADFSELVARADRLAAAGRRQLLGIAGAPGAGKSTLAQRLAEALPGKAVLVGMDGFHLAQRELDRLGRADRKGAPDTFDGHGYLDLLTRLRANGPDTPGAVTVYAPEFRREIEEPVACAVPVFPDTPLVITEGNYLLLTEDPWSGVRAALDEAWFLAPAEDLRLSRLIARHREFGRSESQARQRALGSDQDNAVRVNSTGELADLVLSGIRWPEVSSARS</sequence>
<dbReference type="AlphaFoldDB" id="A0A7W7C5D6"/>
<dbReference type="PANTHER" id="PTHR10285">
    <property type="entry name" value="URIDINE KINASE"/>
    <property type="match status" value="1"/>
</dbReference>
<feature type="domain" description="Phosphoribulokinase/uridine kinase" evidence="1">
    <location>
        <begin position="24"/>
        <end position="179"/>
    </location>
</feature>
<dbReference type="InterPro" id="IPR027417">
    <property type="entry name" value="P-loop_NTPase"/>
</dbReference>
<evidence type="ECO:0000259" key="1">
    <source>
        <dbReference type="Pfam" id="PF00485"/>
    </source>
</evidence>
<organism evidence="2 3">
    <name type="scientific">Crossiella cryophila</name>
    <dbReference type="NCBI Taxonomy" id="43355"/>
    <lineage>
        <taxon>Bacteria</taxon>
        <taxon>Bacillati</taxon>
        <taxon>Actinomycetota</taxon>
        <taxon>Actinomycetes</taxon>
        <taxon>Pseudonocardiales</taxon>
        <taxon>Pseudonocardiaceae</taxon>
        <taxon>Crossiella</taxon>
    </lineage>
</organism>
<evidence type="ECO:0000313" key="2">
    <source>
        <dbReference type="EMBL" id="MBB4674822.1"/>
    </source>
</evidence>
<dbReference type="Pfam" id="PF00485">
    <property type="entry name" value="PRK"/>
    <property type="match status" value="1"/>
</dbReference>
<dbReference type="EMBL" id="JACHMH010000001">
    <property type="protein sequence ID" value="MBB4674822.1"/>
    <property type="molecule type" value="Genomic_DNA"/>
</dbReference>
<evidence type="ECO:0000313" key="3">
    <source>
        <dbReference type="Proteomes" id="UP000533598"/>
    </source>
</evidence>
<protein>
    <submittedName>
        <fullName evidence="2">Pantothenate kinase</fullName>
    </submittedName>
</protein>
<comment type="caution">
    <text evidence="2">The sequence shown here is derived from an EMBL/GenBank/DDBJ whole genome shotgun (WGS) entry which is preliminary data.</text>
</comment>
<dbReference type="NCBIfam" id="NF006743">
    <property type="entry name" value="PRK09270.1-2"/>
    <property type="match status" value="1"/>
</dbReference>
<reference evidence="2 3" key="1">
    <citation type="submission" date="2020-08" db="EMBL/GenBank/DDBJ databases">
        <title>Sequencing the genomes of 1000 actinobacteria strains.</title>
        <authorList>
            <person name="Klenk H.-P."/>
        </authorList>
    </citation>
    <scope>NUCLEOTIDE SEQUENCE [LARGE SCALE GENOMIC DNA]</scope>
    <source>
        <strain evidence="2 3">DSM 44230</strain>
    </source>
</reference>
<dbReference type="PRINTS" id="PR00988">
    <property type="entry name" value="URIDINKINASE"/>
</dbReference>
<dbReference type="Proteomes" id="UP000533598">
    <property type="component" value="Unassembled WGS sequence"/>
</dbReference>
<dbReference type="InterPro" id="IPR006083">
    <property type="entry name" value="PRK/URK"/>
</dbReference>
<gene>
    <name evidence="2" type="ORF">HNR67_000940</name>
</gene>
<accession>A0A7W7C5D6</accession>